<dbReference type="EMBL" id="JAZGQO010000003">
    <property type="protein sequence ID" value="KAK6188330.1"/>
    <property type="molecule type" value="Genomic_DNA"/>
</dbReference>
<feature type="region of interest" description="Disordered" evidence="1">
    <location>
        <begin position="79"/>
        <end position="108"/>
    </location>
</feature>
<keyword evidence="2" id="KW-0812">Transmembrane</keyword>
<protein>
    <submittedName>
        <fullName evidence="3">Uncharacterized protein</fullName>
    </submittedName>
</protein>
<comment type="caution">
    <text evidence="3">The sequence shown here is derived from an EMBL/GenBank/DDBJ whole genome shotgun (WGS) entry which is preliminary data.</text>
</comment>
<accession>A0AAN8K9J2</accession>
<evidence type="ECO:0000313" key="3">
    <source>
        <dbReference type="EMBL" id="KAK6188330.1"/>
    </source>
</evidence>
<evidence type="ECO:0000256" key="2">
    <source>
        <dbReference type="SAM" id="Phobius"/>
    </source>
</evidence>
<reference evidence="3 4" key="1">
    <citation type="submission" date="2024-01" db="EMBL/GenBank/DDBJ databases">
        <title>The genome of the rayed Mediterranean limpet Patella caerulea (Linnaeus, 1758).</title>
        <authorList>
            <person name="Anh-Thu Weber A."/>
            <person name="Halstead-Nussloch G."/>
        </authorList>
    </citation>
    <scope>NUCLEOTIDE SEQUENCE [LARGE SCALE GENOMIC DNA]</scope>
    <source>
        <strain evidence="3">AATW-2023a</strain>
        <tissue evidence="3">Whole specimen</tissue>
    </source>
</reference>
<feature type="transmembrane region" description="Helical" evidence="2">
    <location>
        <begin position="132"/>
        <end position="152"/>
    </location>
</feature>
<feature type="compositionally biased region" description="Polar residues" evidence="1">
    <location>
        <begin position="86"/>
        <end position="103"/>
    </location>
</feature>
<sequence>MMRQHLQKSYDPKRRLSLMIPSESQLPDLSRRRSINENSFLLPPIISTRSSSSGDLSPKIIQEERKDRSEYKFGDHHRLSLPAFSSDPQKLSLSPTDGRPSSATRRRSSIYGGDLSRLGLDNESDKNNVRNFVSAVVVVISLVVAFSFYQLVYS</sequence>
<dbReference type="Proteomes" id="UP001347796">
    <property type="component" value="Unassembled WGS sequence"/>
</dbReference>
<evidence type="ECO:0000313" key="4">
    <source>
        <dbReference type="Proteomes" id="UP001347796"/>
    </source>
</evidence>
<evidence type="ECO:0000256" key="1">
    <source>
        <dbReference type="SAM" id="MobiDB-lite"/>
    </source>
</evidence>
<proteinExistence type="predicted"/>
<keyword evidence="2" id="KW-0472">Membrane</keyword>
<feature type="region of interest" description="Disordered" evidence="1">
    <location>
        <begin position="1"/>
        <end position="31"/>
    </location>
</feature>
<dbReference type="AlphaFoldDB" id="A0AAN8K9J2"/>
<gene>
    <name evidence="3" type="ORF">SNE40_004526</name>
</gene>
<organism evidence="3 4">
    <name type="scientific">Patella caerulea</name>
    <name type="common">Rayed Mediterranean limpet</name>
    <dbReference type="NCBI Taxonomy" id="87958"/>
    <lineage>
        <taxon>Eukaryota</taxon>
        <taxon>Metazoa</taxon>
        <taxon>Spiralia</taxon>
        <taxon>Lophotrochozoa</taxon>
        <taxon>Mollusca</taxon>
        <taxon>Gastropoda</taxon>
        <taxon>Patellogastropoda</taxon>
        <taxon>Patelloidea</taxon>
        <taxon>Patellidae</taxon>
        <taxon>Patella</taxon>
    </lineage>
</organism>
<keyword evidence="4" id="KW-1185">Reference proteome</keyword>
<keyword evidence="2" id="KW-1133">Transmembrane helix</keyword>
<name>A0AAN8K9J2_PATCE</name>